<dbReference type="OrthoDB" id="285993at2"/>
<dbReference type="InterPro" id="IPR036583">
    <property type="entry name" value="23S_rRNA_IVS_sf"/>
</dbReference>
<dbReference type="EMBL" id="RJJR01000001">
    <property type="protein sequence ID" value="RNI39946.1"/>
    <property type="molecule type" value="Genomic_DNA"/>
</dbReference>
<dbReference type="SUPFAM" id="SSF158446">
    <property type="entry name" value="IVS-encoded protein-like"/>
    <property type="match status" value="1"/>
</dbReference>
<dbReference type="Proteomes" id="UP000267223">
    <property type="component" value="Unassembled WGS sequence"/>
</dbReference>
<gene>
    <name evidence="1" type="ORF">EFY79_01185</name>
</gene>
<accession>A0A3M9NQA1</accession>
<dbReference type="PANTHER" id="PTHR38471:SF2">
    <property type="entry name" value="FOUR HELIX BUNDLE PROTEIN"/>
    <property type="match status" value="1"/>
</dbReference>
<dbReference type="InterPro" id="IPR012657">
    <property type="entry name" value="23S_rRNA-intervening_sequence"/>
</dbReference>
<dbReference type="AlphaFoldDB" id="A0A3M9NQA1"/>
<dbReference type="PIRSF" id="PIRSF035652">
    <property type="entry name" value="CHP02436"/>
    <property type="match status" value="1"/>
</dbReference>
<dbReference type="RefSeq" id="WP_123118837.1">
    <property type="nucleotide sequence ID" value="NZ_RJJR01000001.1"/>
</dbReference>
<keyword evidence="2" id="KW-1185">Reference proteome</keyword>
<dbReference type="PANTHER" id="PTHR38471">
    <property type="entry name" value="FOUR HELIX BUNDLE PROTEIN"/>
    <property type="match status" value="1"/>
</dbReference>
<protein>
    <submittedName>
        <fullName evidence="1">Four helix bundle protein</fullName>
    </submittedName>
</protein>
<evidence type="ECO:0000313" key="2">
    <source>
        <dbReference type="Proteomes" id="UP000267223"/>
    </source>
</evidence>
<sequence length="130" mass="15004">MKKEEIESNPILKLTFEFSLLIIDYCDLLDERKKYTISRQLLKSGTSIGANCTEAQNAESKIDFIHKIKIAAKEADETQYWLLLCNYSDRYPECDSLLLKLESVQKVINKILGTAKRKTPISSVMDFFIF</sequence>
<organism evidence="1 2">
    <name type="scientific">Hanamia caeni</name>
    <dbReference type="NCBI Taxonomy" id="2294116"/>
    <lineage>
        <taxon>Bacteria</taxon>
        <taxon>Pseudomonadati</taxon>
        <taxon>Bacteroidota</taxon>
        <taxon>Chitinophagia</taxon>
        <taxon>Chitinophagales</taxon>
        <taxon>Chitinophagaceae</taxon>
        <taxon>Hanamia</taxon>
    </lineage>
</organism>
<name>A0A3M9NQA1_9BACT</name>
<evidence type="ECO:0000313" key="1">
    <source>
        <dbReference type="EMBL" id="RNI39946.1"/>
    </source>
</evidence>
<proteinExistence type="predicted"/>
<reference evidence="1 2" key="1">
    <citation type="submission" date="2018-11" db="EMBL/GenBank/DDBJ databases">
        <title>Draft genome sequence of Ferruginibacter sp. BO-59.</title>
        <authorList>
            <person name="Im W.T."/>
        </authorList>
    </citation>
    <scope>NUCLEOTIDE SEQUENCE [LARGE SCALE GENOMIC DNA]</scope>
    <source>
        <strain evidence="1 2">BO-59</strain>
    </source>
</reference>
<comment type="caution">
    <text evidence="1">The sequence shown here is derived from an EMBL/GenBank/DDBJ whole genome shotgun (WGS) entry which is preliminary data.</text>
</comment>
<dbReference type="Gene3D" id="1.20.1440.60">
    <property type="entry name" value="23S rRNA-intervening sequence"/>
    <property type="match status" value="1"/>
</dbReference>
<dbReference type="Pfam" id="PF05635">
    <property type="entry name" value="23S_rRNA_IVP"/>
    <property type="match status" value="1"/>
</dbReference>
<dbReference type="NCBIfam" id="TIGR02436">
    <property type="entry name" value="four helix bundle protein"/>
    <property type="match status" value="1"/>
</dbReference>